<organism evidence="6 7">
    <name type="scientific">Hyaloscypha hepaticicola</name>
    <dbReference type="NCBI Taxonomy" id="2082293"/>
    <lineage>
        <taxon>Eukaryota</taxon>
        <taxon>Fungi</taxon>
        <taxon>Dikarya</taxon>
        <taxon>Ascomycota</taxon>
        <taxon>Pezizomycotina</taxon>
        <taxon>Leotiomycetes</taxon>
        <taxon>Helotiales</taxon>
        <taxon>Hyaloscyphaceae</taxon>
        <taxon>Hyaloscypha</taxon>
    </lineage>
</organism>
<dbReference type="CDD" id="cd01833">
    <property type="entry name" value="XynB_like"/>
    <property type="match status" value="1"/>
</dbReference>
<evidence type="ECO:0000256" key="1">
    <source>
        <dbReference type="ARBA" id="ARBA00022729"/>
    </source>
</evidence>
<dbReference type="InterPro" id="IPR013517">
    <property type="entry name" value="FG-GAP"/>
</dbReference>
<dbReference type="EMBL" id="KZ613497">
    <property type="protein sequence ID" value="PMD17918.1"/>
    <property type="molecule type" value="Genomic_DNA"/>
</dbReference>
<dbReference type="Pfam" id="PF13517">
    <property type="entry name" value="FG-GAP_3"/>
    <property type="match status" value="2"/>
</dbReference>
<dbReference type="AlphaFoldDB" id="A0A2J6PV62"/>
<keyword evidence="4" id="KW-0472">Membrane</keyword>
<feature type="compositionally biased region" description="Low complexity" evidence="3">
    <location>
        <begin position="601"/>
        <end position="617"/>
    </location>
</feature>
<evidence type="ECO:0000256" key="4">
    <source>
        <dbReference type="SAM" id="Phobius"/>
    </source>
</evidence>
<dbReference type="SUPFAM" id="SSF69318">
    <property type="entry name" value="Integrin alpha N-terminal domain"/>
    <property type="match status" value="1"/>
</dbReference>
<dbReference type="PANTHER" id="PTHR30383">
    <property type="entry name" value="THIOESTERASE 1/PROTEASE 1/LYSOPHOSPHOLIPASE L1"/>
    <property type="match status" value="1"/>
</dbReference>
<feature type="coiled-coil region" evidence="2">
    <location>
        <begin position="679"/>
        <end position="727"/>
    </location>
</feature>
<keyword evidence="7" id="KW-1185">Reference proteome</keyword>
<keyword evidence="4" id="KW-0812">Transmembrane</keyword>
<feature type="compositionally biased region" description="Polar residues" evidence="3">
    <location>
        <begin position="750"/>
        <end position="760"/>
    </location>
</feature>
<evidence type="ECO:0000256" key="3">
    <source>
        <dbReference type="SAM" id="MobiDB-lite"/>
    </source>
</evidence>
<sequence length="815" mass="85841">MKFSLFLSIFASPWGNAPLSASNPRTHHLPVSHATTISNGVNLRILPLGDSITYGVGSSDGNGYRLALQNMLSGNNVQYVGSQHSGSMTDNSNEGHNGAVINQIAQFANLSLKQLPNVILLMAGTNDMNIPIDPTTAPDRLGSLIDELVIAVPDAVVLVAQLIPSTTKSTETNIENFNAAIEGTVATRANAKKKVLLFDMFKAVTTSDLADALHPNNEGYIKMATAWYNAIQQASLNGWISPPQAVSTISSRNICPGPVQWISKGLVAEGVGGGDKLELFFADINGDGLSDYLVVDANGETKAWFNGGLDTGGSSIIWNSVGEIATGVGTARSTIHFADLTGDGLDDYLTVDPTTGAVAMWQNGGGFDSAGVYKWTSIGTIASGGGIGDGVFFADMDGDGKDDYVWLDANGAASLWLNGGMGNDGKWIWTSKGNIATGVGAVREDIRLADINGDGKADYLWVDNTTGATQMWRNDGVGSDGSWTWTPEGEIATGVGTVGSVVRFADLGGTGRADYLTIDPNSLGVRQWLNGCGTGSGVVTVTSVSLSVTVSVSTAAGTGDGMNIDPTATVTGNNMSDNPTATETENNMRTGAASQALDTETSTTSAASTASGTAKSGAEGLRGFRVKNMMLLVLVVAIAILLTAINLQKKKNKKGIRLNLCDKENKNKIDYYSPVQVVKARLFQEQKEAEKEAEEKRKYDNRIKRAANALKKAKEMEEKKARAAARQLVVDLKKANPVAKKSSAAYTKSVGTTPKKNVSTVPKARKVPVKARLPPKSPAKRLAKASIEEVVESGVAGASVSGHTIRLPQRFRSSN</sequence>
<feature type="region of interest" description="Disordered" evidence="3">
    <location>
        <begin position="596"/>
        <end position="617"/>
    </location>
</feature>
<dbReference type="InterPro" id="IPR051532">
    <property type="entry name" value="Ester_Hydrolysis_Enzymes"/>
</dbReference>
<proteinExistence type="predicted"/>
<evidence type="ECO:0000313" key="6">
    <source>
        <dbReference type="EMBL" id="PMD17918.1"/>
    </source>
</evidence>
<keyword evidence="2" id="KW-0175">Coiled coil</keyword>
<gene>
    <name evidence="6" type="ORF">NA56DRAFT_751928</name>
</gene>
<keyword evidence="4" id="KW-1133">Transmembrane helix</keyword>
<dbReference type="InterPro" id="IPR028994">
    <property type="entry name" value="Integrin_alpha_N"/>
</dbReference>
<dbReference type="SUPFAM" id="SSF52266">
    <property type="entry name" value="SGNH hydrolase"/>
    <property type="match status" value="1"/>
</dbReference>
<keyword evidence="1" id="KW-0732">Signal</keyword>
<name>A0A2J6PV62_9HELO</name>
<feature type="transmembrane region" description="Helical" evidence="4">
    <location>
        <begin position="629"/>
        <end position="647"/>
    </location>
</feature>
<dbReference type="PANTHER" id="PTHR30383:SF5">
    <property type="entry name" value="SGNH HYDROLASE-TYPE ESTERASE DOMAIN-CONTAINING PROTEIN"/>
    <property type="match status" value="1"/>
</dbReference>
<dbReference type="GO" id="GO:0004622">
    <property type="term" value="F:phosphatidylcholine lysophospholipase activity"/>
    <property type="evidence" value="ECO:0007669"/>
    <property type="project" value="TreeGrafter"/>
</dbReference>
<dbReference type="InterPro" id="IPR013830">
    <property type="entry name" value="SGNH_hydro"/>
</dbReference>
<dbReference type="Gene3D" id="3.40.50.1110">
    <property type="entry name" value="SGNH hydrolase"/>
    <property type="match status" value="1"/>
</dbReference>
<dbReference type="STRING" id="1745343.A0A2J6PV62"/>
<dbReference type="OrthoDB" id="3915838at2759"/>
<dbReference type="Proteomes" id="UP000235672">
    <property type="component" value="Unassembled WGS sequence"/>
</dbReference>
<accession>A0A2J6PV62</accession>
<protein>
    <submittedName>
        <fullName evidence="6">Carbohydrate esterase family 3 protein</fullName>
    </submittedName>
</protein>
<evidence type="ECO:0000313" key="7">
    <source>
        <dbReference type="Proteomes" id="UP000235672"/>
    </source>
</evidence>
<feature type="region of interest" description="Disordered" evidence="3">
    <location>
        <begin position="750"/>
        <end position="780"/>
    </location>
</feature>
<reference evidence="6 7" key="1">
    <citation type="submission" date="2016-05" db="EMBL/GenBank/DDBJ databases">
        <title>A degradative enzymes factory behind the ericoid mycorrhizal symbiosis.</title>
        <authorList>
            <consortium name="DOE Joint Genome Institute"/>
            <person name="Martino E."/>
            <person name="Morin E."/>
            <person name="Grelet G."/>
            <person name="Kuo A."/>
            <person name="Kohler A."/>
            <person name="Daghino S."/>
            <person name="Barry K."/>
            <person name="Choi C."/>
            <person name="Cichocki N."/>
            <person name="Clum A."/>
            <person name="Copeland A."/>
            <person name="Hainaut M."/>
            <person name="Haridas S."/>
            <person name="Labutti K."/>
            <person name="Lindquist E."/>
            <person name="Lipzen A."/>
            <person name="Khouja H.-R."/>
            <person name="Murat C."/>
            <person name="Ohm R."/>
            <person name="Olson A."/>
            <person name="Spatafora J."/>
            <person name="Veneault-Fourrey C."/>
            <person name="Henrissat B."/>
            <person name="Grigoriev I."/>
            <person name="Martin F."/>
            <person name="Perotto S."/>
        </authorList>
    </citation>
    <scope>NUCLEOTIDE SEQUENCE [LARGE SCALE GENOMIC DNA]</scope>
    <source>
        <strain evidence="6 7">UAMH 7357</strain>
    </source>
</reference>
<feature type="domain" description="SGNH hydrolase-type esterase" evidence="5">
    <location>
        <begin position="48"/>
        <end position="220"/>
    </location>
</feature>
<dbReference type="InterPro" id="IPR036514">
    <property type="entry name" value="SGNH_hydro_sf"/>
</dbReference>
<evidence type="ECO:0000259" key="5">
    <source>
        <dbReference type="Pfam" id="PF13472"/>
    </source>
</evidence>
<evidence type="ECO:0000256" key="2">
    <source>
        <dbReference type="SAM" id="Coils"/>
    </source>
</evidence>
<dbReference type="Pfam" id="PF13472">
    <property type="entry name" value="Lipase_GDSL_2"/>
    <property type="match status" value="1"/>
</dbReference>